<dbReference type="Pfam" id="PF05159">
    <property type="entry name" value="Capsule_synth"/>
    <property type="match status" value="1"/>
</dbReference>
<dbReference type="RefSeq" id="WP_310320918.1">
    <property type="nucleotide sequence ID" value="NZ_JAVDWU010000011.1"/>
</dbReference>
<protein>
    <recommendedName>
        <fullName evidence="3">Capsule polysaccharide biosynthesis protein</fullName>
    </recommendedName>
</protein>
<reference evidence="1 2" key="1">
    <citation type="submission" date="2023-07" db="EMBL/GenBank/DDBJ databases">
        <title>Sorghum-associated microbial communities from plants grown in Nebraska, USA.</title>
        <authorList>
            <person name="Schachtman D."/>
        </authorList>
    </citation>
    <scope>NUCLEOTIDE SEQUENCE [LARGE SCALE GENOMIC DNA]</scope>
    <source>
        <strain evidence="1 2">4249</strain>
    </source>
</reference>
<dbReference type="InterPro" id="IPR007833">
    <property type="entry name" value="Capsule_polysaccharide_synth"/>
</dbReference>
<evidence type="ECO:0000313" key="2">
    <source>
        <dbReference type="Proteomes" id="UP001265700"/>
    </source>
</evidence>
<gene>
    <name evidence="1" type="ORF">J2W49_004304</name>
</gene>
<name>A0ABU1WSP4_9BURK</name>
<proteinExistence type="predicted"/>
<accession>A0ABU1WSP4</accession>
<comment type="caution">
    <text evidence="1">The sequence shown here is derived from an EMBL/GenBank/DDBJ whole genome shotgun (WGS) entry which is preliminary data.</text>
</comment>
<dbReference type="EMBL" id="JAVDWU010000011">
    <property type="protein sequence ID" value="MDR7152328.1"/>
    <property type="molecule type" value="Genomic_DNA"/>
</dbReference>
<sequence>MNLLCSAPIDRFWSNVIEDLEKKLSLKLVYWVGANRTENVLQGVFLHDVWKAFSLEGCVPGWENQGDVFDIGEVSRVEYYNYLKILDRVDYGGFSFSERDDLFKRQLSYWMFVLKKYDIGFVLFSNAPHLPYDYPLYLCAKALGIKTVMFNASSIPGWCYLTTEIGGEAIEAGNGGCQQAVLARMHKEGIEPFLFSAHQNPWYMKMQAREQNSLRRRISSTAGASTVYAFALGLYRWVVKRKDFRASFTVSGKLATFKFYDGIYRTKSLGVVELSQLKVAGQKKKEELSNEYRKFARRIDPHEIGPYVYFALHYQPELTTTPLGGDASDQFYLVRALSRALPDGYKLVIKEHPSQLARVLYGEQGRSRGCWEMLSALDNVIICDLEVPSITLVKMASLVVTVTGTVGWEAMVNGKPCLYFGGAWYQKFPQATKGTIGNLKAQLIELLGLERVEPISPAQLVEFFGRCAIKCDVHGPMKNPAVRDPALAAEYLTHAIDVLSAAKN</sequence>
<evidence type="ECO:0000313" key="1">
    <source>
        <dbReference type="EMBL" id="MDR7152328.1"/>
    </source>
</evidence>
<evidence type="ECO:0008006" key="3">
    <source>
        <dbReference type="Google" id="ProtNLM"/>
    </source>
</evidence>
<keyword evidence="2" id="KW-1185">Reference proteome</keyword>
<organism evidence="1 2">
    <name type="scientific">Hydrogenophaga palleronii</name>
    <dbReference type="NCBI Taxonomy" id="65655"/>
    <lineage>
        <taxon>Bacteria</taxon>
        <taxon>Pseudomonadati</taxon>
        <taxon>Pseudomonadota</taxon>
        <taxon>Betaproteobacteria</taxon>
        <taxon>Burkholderiales</taxon>
        <taxon>Comamonadaceae</taxon>
        <taxon>Hydrogenophaga</taxon>
    </lineage>
</organism>
<dbReference type="SUPFAM" id="SSF53756">
    <property type="entry name" value="UDP-Glycosyltransferase/glycogen phosphorylase"/>
    <property type="match status" value="1"/>
</dbReference>
<dbReference type="Proteomes" id="UP001265700">
    <property type="component" value="Unassembled WGS sequence"/>
</dbReference>